<proteinExistence type="predicted"/>
<evidence type="ECO:0000313" key="2">
    <source>
        <dbReference type="Proteomes" id="UP001152622"/>
    </source>
</evidence>
<comment type="caution">
    <text evidence="1">The sequence shown here is derived from an EMBL/GenBank/DDBJ whole genome shotgun (WGS) entry which is preliminary data.</text>
</comment>
<protein>
    <submittedName>
        <fullName evidence="1">Uncharacterized protein</fullName>
    </submittedName>
</protein>
<dbReference type="EMBL" id="JAINUF010000001">
    <property type="protein sequence ID" value="KAJ8380644.1"/>
    <property type="molecule type" value="Genomic_DNA"/>
</dbReference>
<sequence>MVRYLLQRGVLSTRATKTLEFIETLQSTRCQYQPAHKRKKKKNTSLIYTHNCVCVWEFKGYKMYLVSLLSK</sequence>
<reference evidence="1" key="1">
    <citation type="journal article" date="2023" name="Science">
        <title>Genome structures resolve the early diversification of teleost fishes.</title>
        <authorList>
            <person name="Parey E."/>
            <person name="Louis A."/>
            <person name="Montfort J."/>
            <person name="Bouchez O."/>
            <person name="Roques C."/>
            <person name="Iampietro C."/>
            <person name="Lluch J."/>
            <person name="Castinel A."/>
            <person name="Donnadieu C."/>
            <person name="Desvignes T."/>
            <person name="Floi Bucao C."/>
            <person name="Jouanno E."/>
            <person name="Wen M."/>
            <person name="Mejri S."/>
            <person name="Dirks R."/>
            <person name="Jansen H."/>
            <person name="Henkel C."/>
            <person name="Chen W.J."/>
            <person name="Zahm M."/>
            <person name="Cabau C."/>
            <person name="Klopp C."/>
            <person name="Thompson A.W."/>
            <person name="Robinson-Rechavi M."/>
            <person name="Braasch I."/>
            <person name="Lecointre G."/>
            <person name="Bobe J."/>
            <person name="Postlethwait J.H."/>
            <person name="Berthelot C."/>
            <person name="Roest Crollius H."/>
            <person name="Guiguen Y."/>
        </authorList>
    </citation>
    <scope>NUCLEOTIDE SEQUENCE</scope>
    <source>
        <strain evidence="1">WJC10195</strain>
    </source>
</reference>
<organism evidence="1 2">
    <name type="scientific">Synaphobranchus kaupii</name>
    <name type="common">Kaup's arrowtooth eel</name>
    <dbReference type="NCBI Taxonomy" id="118154"/>
    <lineage>
        <taxon>Eukaryota</taxon>
        <taxon>Metazoa</taxon>
        <taxon>Chordata</taxon>
        <taxon>Craniata</taxon>
        <taxon>Vertebrata</taxon>
        <taxon>Euteleostomi</taxon>
        <taxon>Actinopterygii</taxon>
        <taxon>Neopterygii</taxon>
        <taxon>Teleostei</taxon>
        <taxon>Anguilliformes</taxon>
        <taxon>Synaphobranchidae</taxon>
        <taxon>Synaphobranchus</taxon>
    </lineage>
</organism>
<gene>
    <name evidence="1" type="ORF">SKAU_G00014220</name>
</gene>
<dbReference type="Proteomes" id="UP001152622">
    <property type="component" value="Chromosome 1"/>
</dbReference>
<accession>A0A9Q1GAM1</accession>
<name>A0A9Q1GAM1_SYNKA</name>
<dbReference type="AlphaFoldDB" id="A0A9Q1GAM1"/>
<keyword evidence="2" id="KW-1185">Reference proteome</keyword>
<evidence type="ECO:0000313" key="1">
    <source>
        <dbReference type="EMBL" id="KAJ8380644.1"/>
    </source>
</evidence>